<dbReference type="Proteomes" id="UP000483672">
    <property type="component" value="Unassembled WGS sequence"/>
</dbReference>
<feature type="region of interest" description="Disordered" evidence="1">
    <location>
        <begin position="32"/>
        <end position="69"/>
    </location>
</feature>
<accession>A0A7C8U466</accession>
<gene>
    <name evidence="2" type="ORF">TWF191_004925</name>
</gene>
<evidence type="ECO:0000313" key="3">
    <source>
        <dbReference type="Proteomes" id="UP000483672"/>
    </source>
</evidence>
<feature type="non-terminal residue" evidence="2">
    <location>
        <position position="1"/>
    </location>
</feature>
<organism evidence="2 3">
    <name type="scientific">Orbilia oligospora</name>
    <name type="common">Nematode-trapping fungus</name>
    <name type="synonym">Arthrobotrys oligospora</name>
    <dbReference type="NCBI Taxonomy" id="2813651"/>
    <lineage>
        <taxon>Eukaryota</taxon>
        <taxon>Fungi</taxon>
        <taxon>Dikarya</taxon>
        <taxon>Ascomycota</taxon>
        <taxon>Pezizomycotina</taxon>
        <taxon>Orbiliomycetes</taxon>
        <taxon>Orbiliales</taxon>
        <taxon>Orbiliaceae</taxon>
        <taxon>Orbilia</taxon>
    </lineage>
</organism>
<comment type="caution">
    <text evidence="2">The sequence shown here is derived from an EMBL/GenBank/DDBJ whole genome shotgun (WGS) entry which is preliminary data.</text>
</comment>
<proteinExistence type="predicted"/>
<dbReference type="EMBL" id="WIPF01000241">
    <property type="protein sequence ID" value="KAF3198518.1"/>
    <property type="molecule type" value="Genomic_DNA"/>
</dbReference>
<name>A0A7C8U466_ORBOL</name>
<protein>
    <submittedName>
        <fullName evidence="2">Uncharacterized protein</fullName>
    </submittedName>
</protein>
<reference evidence="2 3" key="1">
    <citation type="submission" date="2019-06" db="EMBL/GenBank/DDBJ databases">
        <authorList>
            <person name="Palmer J.M."/>
        </authorList>
    </citation>
    <scope>NUCLEOTIDE SEQUENCE [LARGE SCALE GENOMIC DNA]</scope>
    <source>
        <strain evidence="2 3">TWF191</strain>
    </source>
</reference>
<evidence type="ECO:0000256" key="1">
    <source>
        <dbReference type="SAM" id="MobiDB-lite"/>
    </source>
</evidence>
<evidence type="ECO:0000313" key="2">
    <source>
        <dbReference type="EMBL" id="KAF3198518.1"/>
    </source>
</evidence>
<dbReference type="AlphaFoldDB" id="A0A7C8U466"/>
<sequence length="69" mass="7533">SISVCDIPQDPTMPQVQTNFLIPSDLVLKDSEYRLTKPRSTVPKAPPPSPAGSRASSPFQPDRKPRSSN</sequence>